<dbReference type="Proteomes" id="UP001148786">
    <property type="component" value="Unassembled WGS sequence"/>
</dbReference>
<evidence type="ECO:0000256" key="1">
    <source>
        <dbReference type="SAM" id="Coils"/>
    </source>
</evidence>
<dbReference type="OrthoDB" id="2755069at2759"/>
<evidence type="ECO:0000313" key="4">
    <source>
        <dbReference type="Proteomes" id="UP001148786"/>
    </source>
</evidence>
<accession>A0A9W8K0M2</accession>
<protein>
    <submittedName>
        <fullName evidence="3">Uncharacterized protein</fullName>
    </submittedName>
</protein>
<feature type="region of interest" description="Disordered" evidence="2">
    <location>
        <begin position="1"/>
        <end position="71"/>
    </location>
</feature>
<feature type="region of interest" description="Disordered" evidence="2">
    <location>
        <begin position="288"/>
        <end position="349"/>
    </location>
</feature>
<feature type="coiled-coil region" evidence="1">
    <location>
        <begin position="87"/>
        <end position="154"/>
    </location>
</feature>
<comment type="caution">
    <text evidence="3">The sequence shown here is derived from an EMBL/GenBank/DDBJ whole genome shotgun (WGS) entry which is preliminary data.</text>
</comment>
<gene>
    <name evidence="3" type="ORF">NLJ89_g9088</name>
</gene>
<dbReference type="AlphaFoldDB" id="A0A9W8K0M2"/>
<evidence type="ECO:0000313" key="3">
    <source>
        <dbReference type="EMBL" id="KAJ3501991.1"/>
    </source>
</evidence>
<keyword evidence="1" id="KW-0175">Coiled coil</keyword>
<name>A0A9W8K0M2_9AGAR</name>
<sequence>MSVQTSTPISKSIGRCNNGTGTVARSTTHAQKVGALAEKENNQGVVPQSRPVPVSPLGQREANQQPGAAVAAGNDPMAVFGAIMERVKQIEEELERERVAKKHLEDQVQEYMRKENEVDDTEEALEQAKWEKKYEEMQKKMEEDRQLIASLCARYPNTDISDFGPHANDVLETMTTRPKVTAGKDFSIQIAMGLAGSNKKNDKYTAILRSLRDLVLQSRINWELPWTEIPAGEKAKLFQVARERHPVLKRYMNDWATEEIVKRYMKNKRSHHYSSGWLDVPEKYKYLKDNSSKRDPNGSRVKRAKAELAAKKSRKAARAAEKRSWDDEVEEETQEAEGGRHEEDDVEME</sequence>
<keyword evidence="4" id="KW-1185">Reference proteome</keyword>
<evidence type="ECO:0000256" key="2">
    <source>
        <dbReference type="SAM" id="MobiDB-lite"/>
    </source>
</evidence>
<feature type="compositionally biased region" description="Basic and acidic residues" evidence="2">
    <location>
        <begin position="288"/>
        <end position="297"/>
    </location>
</feature>
<proteinExistence type="predicted"/>
<feature type="compositionally biased region" description="Low complexity" evidence="2">
    <location>
        <begin position="45"/>
        <end position="56"/>
    </location>
</feature>
<reference evidence="3" key="1">
    <citation type="submission" date="2022-07" db="EMBL/GenBank/DDBJ databases">
        <title>Genome Sequence of Agrocybe chaxingu.</title>
        <authorList>
            <person name="Buettner E."/>
        </authorList>
    </citation>
    <scope>NUCLEOTIDE SEQUENCE</scope>
    <source>
        <strain evidence="3">MP-N11</strain>
    </source>
</reference>
<organism evidence="3 4">
    <name type="scientific">Agrocybe chaxingu</name>
    <dbReference type="NCBI Taxonomy" id="84603"/>
    <lineage>
        <taxon>Eukaryota</taxon>
        <taxon>Fungi</taxon>
        <taxon>Dikarya</taxon>
        <taxon>Basidiomycota</taxon>
        <taxon>Agaricomycotina</taxon>
        <taxon>Agaricomycetes</taxon>
        <taxon>Agaricomycetidae</taxon>
        <taxon>Agaricales</taxon>
        <taxon>Agaricineae</taxon>
        <taxon>Strophariaceae</taxon>
        <taxon>Agrocybe</taxon>
    </lineage>
</organism>
<feature type="compositionally biased region" description="Polar residues" evidence="2">
    <location>
        <begin position="1"/>
        <end position="30"/>
    </location>
</feature>
<dbReference type="EMBL" id="JANKHO010001345">
    <property type="protein sequence ID" value="KAJ3501991.1"/>
    <property type="molecule type" value="Genomic_DNA"/>
</dbReference>